<feature type="compositionally biased region" description="Low complexity" evidence="1">
    <location>
        <begin position="543"/>
        <end position="556"/>
    </location>
</feature>
<feature type="compositionally biased region" description="Basic and acidic residues" evidence="1">
    <location>
        <begin position="517"/>
        <end position="526"/>
    </location>
</feature>
<dbReference type="AlphaFoldDB" id="A0A383WG96"/>
<keyword evidence="2" id="KW-0812">Transmembrane</keyword>
<dbReference type="EMBL" id="FNXT01001260">
    <property type="protein sequence ID" value="SZX76538.1"/>
    <property type="molecule type" value="Genomic_DNA"/>
</dbReference>
<evidence type="ECO:0000313" key="3">
    <source>
        <dbReference type="EMBL" id="SZX76538.1"/>
    </source>
</evidence>
<dbReference type="PANTHER" id="PTHR36970">
    <property type="entry name" value="UNNAMED PRODUCT"/>
    <property type="match status" value="1"/>
</dbReference>
<evidence type="ECO:0000256" key="2">
    <source>
        <dbReference type="SAM" id="Phobius"/>
    </source>
</evidence>
<feature type="region of interest" description="Disordered" evidence="1">
    <location>
        <begin position="471"/>
        <end position="490"/>
    </location>
</feature>
<accession>A0A383WG96</accession>
<sequence>MDLTLVSTGITFPLIFNIQQAFTRREKALTLIANLKASAVSLYFMHRDWAQDENFPASLGNDHSAAALHCKMLLMDLLRDVRKYLVAHSPYESYAEQRLTAKHNPYVNMLLADMSLSGASQLSFEAAVERYQKTDPATAALHRCYRGFSRLSVLNERLGLRSGYTKGGEGGMSRTNQYLRYMIANLEELRMIREYRTPIMMRYANGVLIHIFSMVLAPYFVHFCDSWQSLGYSRNSCPAGYNAAIVFTVICMLLYNVQQDIEQPFDMEGLDDVFFDVQDEVMDDVMSPMRTAAPSGFSTPRPPGPESYCSAAMCPGSPGMRSQPDPHIHMPWAAAALAAGGGGCEASKLFQQPSLLDPVDENSSEGTGFVAVGFAGTHAMRRVSSREAVSKQTLQQQMHEKHITWGAAGSAASGCSTPLRGTSPPASQTGAMPCVGRAAETARSCSREMAALQSAGSSSSIDKMAVYANDEEQQVGSAGPRQRHTPCGTAAAAAAVMSGSFTGMSISAAPAGRGSRHTSDKGDMEGQHVVPVVSAAGQEPGSERISSTSSGSAESSRLIKSALYSSAEW</sequence>
<dbReference type="STRING" id="3088.A0A383WG96"/>
<dbReference type="PANTHER" id="PTHR36970:SF1">
    <property type="entry name" value="BESTROPHIN HOMOLOG"/>
    <property type="match status" value="1"/>
</dbReference>
<name>A0A383WG96_TETOB</name>
<dbReference type="Proteomes" id="UP000256970">
    <property type="component" value="Unassembled WGS sequence"/>
</dbReference>
<reference evidence="3 4" key="1">
    <citation type="submission" date="2016-10" db="EMBL/GenBank/DDBJ databases">
        <authorList>
            <person name="Cai Z."/>
        </authorList>
    </citation>
    <scope>NUCLEOTIDE SEQUENCE [LARGE SCALE GENOMIC DNA]</scope>
</reference>
<keyword evidence="2" id="KW-0472">Membrane</keyword>
<feature type="transmembrane region" description="Helical" evidence="2">
    <location>
        <begin position="200"/>
        <end position="220"/>
    </location>
</feature>
<keyword evidence="4" id="KW-1185">Reference proteome</keyword>
<feature type="region of interest" description="Disordered" evidence="1">
    <location>
        <begin position="507"/>
        <end position="569"/>
    </location>
</feature>
<keyword evidence="2" id="KW-1133">Transmembrane helix</keyword>
<organism evidence="3 4">
    <name type="scientific">Tetradesmus obliquus</name>
    <name type="common">Green alga</name>
    <name type="synonym">Acutodesmus obliquus</name>
    <dbReference type="NCBI Taxonomy" id="3088"/>
    <lineage>
        <taxon>Eukaryota</taxon>
        <taxon>Viridiplantae</taxon>
        <taxon>Chlorophyta</taxon>
        <taxon>core chlorophytes</taxon>
        <taxon>Chlorophyceae</taxon>
        <taxon>CS clade</taxon>
        <taxon>Sphaeropleales</taxon>
        <taxon>Scenedesmaceae</taxon>
        <taxon>Tetradesmus</taxon>
    </lineage>
</organism>
<protein>
    <submittedName>
        <fullName evidence="3">Uncharacterized protein</fullName>
    </submittedName>
</protein>
<evidence type="ECO:0000256" key="1">
    <source>
        <dbReference type="SAM" id="MobiDB-lite"/>
    </source>
</evidence>
<feature type="transmembrane region" description="Helical" evidence="2">
    <location>
        <begin position="240"/>
        <end position="257"/>
    </location>
</feature>
<proteinExistence type="predicted"/>
<gene>
    <name evidence="3" type="ORF">BQ4739_LOCUS16920</name>
</gene>
<feature type="region of interest" description="Disordered" evidence="1">
    <location>
        <begin position="409"/>
        <end position="434"/>
    </location>
</feature>
<evidence type="ECO:0000313" key="4">
    <source>
        <dbReference type="Proteomes" id="UP000256970"/>
    </source>
</evidence>